<dbReference type="EMBL" id="JBHLWO010000002">
    <property type="protein sequence ID" value="MFC0319317.1"/>
    <property type="molecule type" value="Genomic_DNA"/>
</dbReference>
<organism evidence="5 6">
    <name type="scientific">Olivibacter oleidegradans</name>
    <dbReference type="NCBI Taxonomy" id="760123"/>
    <lineage>
        <taxon>Bacteria</taxon>
        <taxon>Pseudomonadati</taxon>
        <taxon>Bacteroidota</taxon>
        <taxon>Sphingobacteriia</taxon>
        <taxon>Sphingobacteriales</taxon>
        <taxon>Sphingobacteriaceae</taxon>
        <taxon>Olivibacter</taxon>
    </lineage>
</organism>
<evidence type="ECO:0000313" key="5">
    <source>
        <dbReference type="EMBL" id="MFC0319317.1"/>
    </source>
</evidence>
<dbReference type="SUPFAM" id="SSF52768">
    <property type="entry name" value="Arginase/deacetylase"/>
    <property type="match status" value="1"/>
</dbReference>
<keyword evidence="6" id="KW-1185">Reference proteome</keyword>
<keyword evidence="3" id="KW-0464">Manganese</keyword>
<dbReference type="Proteomes" id="UP001589774">
    <property type="component" value="Unassembled WGS sequence"/>
</dbReference>
<protein>
    <submittedName>
        <fullName evidence="5">Arginase family protein</fullName>
        <ecNumber evidence="5">3.5.3.-</ecNumber>
    </submittedName>
</protein>
<dbReference type="InterPro" id="IPR023696">
    <property type="entry name" value="Ureohydrolase_dom_sf"/>
</dbReference>
<dbReference type="PROSITE" id="PS51409">
    <property type="entry name" value="ARGINASE_2"/>
    <property type="match status" value="1"/>
</dbReference>
<keyword evidence="1" id="KW-0479">Metal-binding</keyword>
<dbReference type="InterPro" id="IPR006035">
    <property type="entry name" value="Ureohydrolase"/>
</dbReference>
<dbReference type="GO" id="GO:0016787">
    <property type="term" value="F:hydrolase activity"/>
    <property type="evidence" value="ECO:0007669"/>
    <property type="project" value="UniProtKB-KW"/>
</dbReference>
<dbReference type="CDD" id="cd09999">
    <property type="entry name" value="Arginase-like_1"/>
    <property type="match status" value="1"/>
</dbReference>
<dbReference type="RefSeq" id="WP_130857697.1">
    <property type="nucleotide sequence ID" value="NZ_JBHLWO010000002.1"/>
</dbReference>
<evidence type="ECO:0000256" key="2">
    <source>
        <dbReference type="ARBA" id="ARBA00022801"/>
    </source>
</evidence>
<accession>A0ABV6HKC6</accession>
<dbReference type="Gene3D" id="3.40.800.10">
    <property type="entry name" value="Ureohydrolase domain"/>
    <property type="match status" value="1"/>
</dbReference>
<evidence type="ECO:0000313" key="6">
    <source>
        <dbReference type="Proteomes" id="UP001589774"/>
    </source>
</evidence>
<dbReference type="PANTHER" id="PTHR43782">
    <property type="entry name" value="ARGINASE"/>
    <property type="match status" value="1"/>
</dbReference>
<sequence>MGTQNLDIQILAAPSILGLRTNGVQDLPAALLKAGLGWQLQQEHPVLHLATLNAQYSDKRDPDTRCLNPVSIRNFSIKLGKAVDLLLDKGRFPLILGGDCSILLGIMSGLKVRGKYGLIFIDAHADFYEPEKSVTGEVADMDLAIVTGRGPDILTNINNIKPYVEDGHVIHIGQRDWEETKKYGSQDIRDTTITRYDLENIEKEGIEQVAAAVITNLDSSLDGYWMHFDTDVLADELNPAVEYHLPGGLDFEQSEYFINQLLCTGRIIGFDITIFNPRFDTNGQIAQNISDTIVRAFRSIKR</sequence>
<comment type="caution">
    <text evidence="5">The sequence shown here is derived from an EMBL/GenBank/DDBJ whole genome shotgun (WGS) entry which is preliminary data.</text>
</comment>
<evidence type="ECO:0000256" key="1">
    <source>
        <dbReference type="ARBA" id="ARBA00022723"/>
    </source>
</evidence>
<keyword evidence="2 5" id="KW-0378">Hydrolase</keyword>
<dbReference type="Pfam" id="PF00491">
    <property type="entry name" value="Arginase"/>
    <property type="match status" value="1"/>
</dbReference>
<evidence type="ECO:0000256" key="4">
    <source>
        <dbReference type="PROSITE-ProRule" id="PRU00742"/>
    </source>
</evidence>
<dbReference type="EC" id="3.5.3.-" evidence="5"/>
<dbReference type="PRINTS" id="PR00116">
    <property type="entry name" value="ARGINASE"/>
</dbReference>
<proteinExistence type="inferred from homology"/>
<comment type="similarity">
    <text evidence="4">Belongs to the arginase family.</text>
</comment>
<evidence type="ECO:0000256" key="3">
    <source>
        <dbReference type="ARBA" id="ARBA00023211"/>
    </source>
</evidence>
<name>A0ABV6HKC6_9SPHI</name>
<gene>
    <name evidence="5" type="ORF">ACFFI0_13425</name>
</gene>
<reference evidence="5 6" key="1">
    <citation type="submission" date="2024-09" db="EMBL/GenBank/DDBJ databases">
        <authorList>
            <person name="Sun Q."/>
            <person name="Mori K."/>
        </authorList>
    </citation>
    <scope>NUCLEOTIDE SEQUENCE [LARGE SCALE GENOMIC DNA]</scope>
    <source>
        <strain evidence="5 6">CCM 7765</strain>
    </source>
</reference>
<dbReference type="PANTHER" id="PTHR43782:SF3">
    <property type="entry name" value="ARGINASE"/>
    <property type="match status" value="1"/>
</dbReference>